<dbReference type="InterPro" id="IPR023772">
    <property type="entry name" value="DNA-bd_HTH_TetR-type_CS"/>
</dbReference>
<proteinExistence type="predicted"/>
<dbReference type="AlphaFoldDB" id="A0A7Y8Y453"/>
<dbReference type="GO" id="GO:0003677">
    <property type="term" value="F:DNA binding"/>
    <property type="evidence" value="ECO:0007669"/>
    <property type="project" value="UniProtKB-UniRule"/>
</dbReference>
<sequence>MTELNEKQVQILLVAEKLFAEKGFDGTSIRDISREAKINIAMVSYYFGSKDKMLEALIVWRTSDMALQLENLLKMQVDPWEKMERLIDLYITRVNKNRCIYKIIHSEVLNTHRSINIQQFNEVKLRNLGMIRQIVEEGQKTGQFRNDIPVELLPTTVLGTYFHFHNTRPFYEDMLNLKSDRDFDNYVKNNLIPYIKQVIKALLKNENQ</sequence>
<dbReference type="PROSITE" id="PS50977">
    <property type="entry name" value="HTH_TETR_2"/>
    <property type="match status" value="1"/>
</dbReference>
<accession>A0A7Y8Y453</accession>
<dbReference type="SUPFAM" id="SSF48498">
    <property type="entry name" value="Tetracyclin repressor-like, C-terminal domain"/>
    <property type="match status" value="1"/>
</dbReference>
<keyword evidence="1 2" id="KW-0238">DNA-binding</keyword>
<keyword evidence="5" id="KW-1185">Reference proteome</keyword>
<dbReference type="Pfam" id="PF17938">
    <property type="entry name" value="TetR_C_29"/>
    <property type="match status" value="1"/>
</dbReference>
<dbReference type="PANTHER" id="PTHR30328:SF54">
    <property type="entry name" value="HTH-TYPE TRANSCRIPTIONAL REPRESSOR SCO4008"/>
    <property type="match status" value="1"/>
</dbReference>
<evidence type="ECO:0000256" key="1">
    <source>
        <dbReference type="ARBA" id="ARBA00023125"/>
    </source>
</evidence>
<dbReference type="RefSeq" id="WP_176006987.1">
    <property type="nucleotide sequence ID" value="NZ_JABWMI010000018.1"/>
</dbReference>
<reference evidence="4 5" key="1">
    <citation type="submission" date="2020-07" db="EMBL/GenBank/DDBJ databases">
        <authorList>
            <person name="Sun Q."/>
        </authorList>
    </citation>
    <scope>NUCLEOTIDE SEQUENCE [LARGE SCALE GENOMIC DNA]</scope>
    <source>
        <strain evidence="4 5">MAH-1</strain>
    </source>
</reference>
<feature type="domain" description="HTH tetR-type" evidence="3">
    <location>
        <begin position="5"/>
        <end position="65"/>
    </location>
</feature>
<dbReference type="Proteomes" id="UP000535020">
    <property type="component" value="Unassembled WGS sequence"/>
</dbReference>
<dbReference type="Pfam" id="PF00440">
    <property type="entry name" value="TetR_N"/>
    <property type="match status" value="1"/>
</dbReference>
<evidence type="ECO:0000259" key="3">
    <source>
        <dbReference type="PROSITE" id="PS50977"/>
    </source>
</evidence>
<dbReference type="EMBL" id="JACBJI010000007">
    <property type="protein sequence ID" value="NYA72177.1"/>
    <property type="molecule type" value="Genomic_DNA"/>
</dbReference>
<gene>
    <name evidence="4" type="ORF">HZF10_14705</name>
</gene>
<dbReference type="SUPFAM" id="SSF46689">
    <property type="entry name" value="Homeodomain-like"/>
    <property type="match status" value="1"/>
</dbReference>
<dbReference type="Gene3D" id="1.10.10.60">
    <property type="entry name" value="Homeodomain-like"/>
    <property type="match status" value="1"/>
</dbReference>
<evidence type="ECO:0000313" key="4">
    <source>
        <dbReference type="EMBL" id="NYA72177.1"/>
    </source>
</evidence>
<dbReference type="InterPro" id="IPR050109">
    <property type="entry name" value="HTH-type_TetR-like_transc_reg"/>
</dbReference>
<organism evidence="4 5">
    <name type="scientific">Flavobacterium agri</name>
    <dbReference type="NCBI Taxonomy" id="2743471"/>
    <lineage>
        <taxon>Bacteria</taxon>
        <taxon>Pseudomonadati</taxon>
        <taxon>Bacteroidota</taxon>
        <taxon>Flavobacteriia</taxon>
        <taxon>Flavobacteriales</taxon>
        <taxon>Flavobacteriaceae</taxon>
        <taxon>Flavobacterium</taxon>
    </lineage>
</organism>
<feature type="DNA-binding region" description="H-T-H motif" evidence="2">
    <location>
        <begin position="28"/>
        <end position="47"/>
    </location>
</feature>
<dbReference type="InterPro" id="IPR036271">
    <property type="entry name" value="Tet_transcr_reg_TetR-rel_C_sf"/>
</dbReference>
<evidence type="ECO:0000313" key="5">
    <source>
        <dbReference type="Proteomes" id="UP000535020"/>
    </source>
</evidence>
<dbReference type="InterPro" id="IPR041474">
    <property type="entry name" value="NicS_C"/>
</dbReference>
<dbReference type="InterPro" id="IPR009057">
    <property type="entry name" value="Homeodomain-like_sf"/>
</dbReference>
<name>A0A7Y8Y453_9FLAO</name>
<dbReference type="PANTHER" id="PTHR30328">
    <property type="entry name" value="TRANSCRIPTIONAL REPRESSOR"/>
    <property type="match status" value="1"/>
</dbReference>
<evidence type="ECO:0000256" key="2">
    <source>
        <dbReference type="PROSITE-ProRule" id="PRU00335"/>
    </source>
</evidence>
<dbReference type="PRINTS" id="PR00455">
    <property type="entry name" value="HTHTETR"/>
</dbReference>
<dbReference type="Gene3D" id="1.10.357.10">
    <property type="entry name" value="Tetracycline Repressor, domain 2"/>
    <property type="match status" value="1"/>
</dbReference>
<dbReference type="PROSITE" id="PS01081">
    <property type="entry name" value="HTH_TETR_1"/>
    <property type="match status" value="1"/>
</dbReference>
<dbReference type="InterPro" id="IPR001647">
    <property type="entry name" value="HTH_TetR"/>
</dbReference>
<protein>
    <submittedName>
        <fullName evidence="4">TetR/AcrR family transcriptional regulator</fullName>
    </submittedName>
</protein>
<comment type="caution">
    <text evidence="4">The sequence shown here is derived from an EMBL/GenBank/DDBJ whole genome shotgun (WGS) entry which is preliminary data.</text>
</comment>